<dbReference type="InterPro" id="IPR036390">
    <property type="entry name" value="WH_DNA-bd_sf"/>
</dbReference>
<dbReference type="SUPFAM" id="SSF46785">
    <property type="entry name" value="Winged helix' DNA-binding domain"/>
    <property type="match status" value="1"/>
</dbReference>
<sequence>MTVKHSLLALLTLGPAYGLQLRDELVARAPHRTGINVGQVYGTLDRLQKAGHIISAGVTDDNLPLYTLTDGGREEAQAWLSAPSGIDALDWTEMLDQVLVCSSVPGAPWRALVADYRRLWLGRAGSPRESEGPQAAMSARAVAESARAAVAWLDAAEQTFSGNSPAAGFSRRRPRRGRPALVL</sequence>
<protein>
    <submittedName>
        <fullName evidence="3">Transcriptional regulator PadR-like family protein</fullName>
    </submittedName>
</protein>
<dbReference type="RefSeq" id="WP_091185744.1">
    <property type="nucleotide sequence ID" value="NZ_FNRY01000001.1"/>
</dbReference>
<feature type="region of interest" description="Disordered" evidence="1">
    <location>
        <begin position="163"/>
        <end position="183"/>
    </location>
</feature>
<reference evidence="3 4" key="1">
    <citation type="submission" date="2016-10" db="EMBL/GenBank/DDBJ databases">
        <authorList>
            <person name="de Groot N.N."/>
        </authorList>
    </citation>
    <scope>NUCLEOTIDE SEQUENCE [LARGE SCALE GENOMIC DNA]</scope>
    <source>
        <strain evidence="3 4">DSM 21799</strain>
    </source>
</reference>
<dbReference type="InterPro" id="IPR005149">
    <property type="entry name" value="Tscrpt_reg_PadR_N"/>
</dbReference>
<proteinExistence type="predicted"/>
<dbReference type="Gene3D" id="1.10.10.10">
    <property type="entry name" value="Winged helix-like DNA-binding domain superfamily/Winged helix DNA-binding domain"/>
    <property type="match status" value="1"/>
</dbReference>
<accession>A0A1H4QGC3</accession>
<keyword evidence="4" id="KW-1185">Reference proteome</keyword>
<evidence type="ECO:0000256" key="1">
    <source>
        <dbReference type="SAM" id="MobiDB-lite"/>
    </source>
</evidence>
<dbReference type="AlphaFoldDB" id="A0A1H4QGC3"/>
<dbReference type="EMBL" id="FNRY01000001">
    <property type="protein sequence ID" value="SEC18695.1"/>
    <property type="molecule type" value="Genomic_DNA"/>
</dbReference>
<dbReference type="InterPro" id="IPR036388">
    <property type="entry name" value="WH-like_DNA-bd_sf"/>
</dbReference>
<feature type="domain" description="Transcription regulator PadR N-terminal" evidence="2">
    <location>
        <begin position="7"/>
        <end position="77"/>
    </location>
</feature>
<evidence type="ECO:0000313" key="4">
    <source>
        <dbReference type="Proteomes" id="UP000199183"/>
    </source>
</evidence>
<gene>
    <name evidence="3" type="ORF">SAMN04489806_2811</name>
</gene>
<dbReference type="Proteomes" id="UP000199183">
    <property type="component" value="Unassembled WGS sequence"/>
</dbReference>
<name>A0A1H4QGC3_9MICO</name>
<dbReference type="Pfam" id="PF03551">
    <property type="entry name" value="PadR"/>
    <property type="match status" value="1"/>
</dbReference>
<organism evidence="3 4">
    <name type="scientific">Paramicrobacterium humi</name>
    <dbReference type="NCBI Taxonomy" id="640635"/>
    <lineage>
        <taxon>Bacteria</taxon>
        <taxon>Bacillati</taxon>
        <taxon>Actinomycetota</taxon>
        <taxon>Actinomycetes</taxon>
        <taxon>Micrococcales</taxon>
        <taxon>Microbacteriaceae</taxon>
        <taxon>Paramicrobacterium</taxon>
    </lineage>
</organism>
<evidence type="ECO:0000259" key="2">
    <source>
        <dbReference type="Pfam" id="PF03551"/>
    </source>
</evidence>
<dbReference type="STRING" id="640635.SAMN04489806_2811"/>
<dbReference type="OrthoDB" id="3186544at2"/>
<evidence type="ECO:0000313" key="3">
    <source>
        <dbReference type="EMBL" id="SEC18695.1"/>
    </source>
</evidence>
<feature type="compositionally biased region" description="Basic residues" evidence="1">
    <location>
        <begin position="170"/>
        <end position="183"/>
    </location>
</feature>